<dbReference type="GO" id="GO:0016787">
    <property type="term" value="F:hydrolase activity"/>
    <property type="evidence" value="ECO:0007669"/>
    <property type="project" value="UniProtKB-KW"/>
</dbReference>
<evidence type="ECO:0000313" key="6">
    <source>
        <dbReference type="Proteomes" id="UP000830434"/>
    </source>
</evidence>
<comment type="cofactor">
    <cofactor evidence="1">
        <name>Mg(2+)</name>
        <dbReference type="ChEBI" id="CHEBI:18420"/>
    </cofactor>
</comment>
<dbReference type="Gene3D" id="3.90.79.10">
    <property type="entry name" value="Nucleoside Triphosphate Pyrophosphohydrolase"/>
    <property type="match status" value="1"/>
</dbReference>
<evidence type="ECO:0000259" key="4">
    <source>
        <dbReference type="PROSITE" id="PS51462"/>
    </source>
</evidence>
<dbReference type="Pfam" id="PF00293">
    <property type="entry name" value="NUDIX"/>
    <property type="match status" value="1"/>
</dbReference>
<evidence type="ECO:0000313" key="5">
    <source>
        <dbReference type="EMBL" id="UPV99087.1"/>
    </source>
</evidence>
<dbReference type="InterPro" id="IPR015797">
    <property type="entry name" value="NUDIX_hydrolase-like_dom_sf"/>
</dbReference>
<dbReference type="KEGG" id="haxz:M0R88_11170"/>
<name>A0A8U0IDT5_9EURY</name>
<evidence type="ECO:0000256" key="2">
    <source>
        <dbReference type="ARBA" id="ARBA00022801"/>
    </source>
</evidence>
<dbReference type="PANTHER" id="PTHR43046">
    <property type="entry name" value="GDP-MANNOSE MANNOSYL HYDROLASE"/>
    <property type="match status" value="1"/>
</dbReference>
<dbReference type="InterPro" id="IPR000086">
    <property type="entry name" value="NUDIX_hydrolase_dom"/>
</dbReference>
<dbReference type="RefSeq" id="WP_248653590.1">
    <property type="nucleotide sequence ID" value="NZ_CP096658.1"/>
</dbReference>
<dbReference type="CDD" id="cd02883">
    <property type="entry name" value="NUDIX_Hydrolase"/>
    <property type="match status" value="1"/>
</dbReference>
<dbReference type="SUPFAM" id="SSF55811">
    <property type="entry name" value="Nudix"/>
    <property type="match status" value="1"/>
</dbReference>
<protein>
    <submittedName>
        <fullName evidence="5">NUDIX domain-containing protein</fullName>
    </submittedName>
</protein>
<evidence type="ECO:0000256" key="3">
    <source>
        <dbReference type="SAM" id="MobiDB-lite"/>
    </source>
</evidence>
<sequence>MRTEINERTVERRTDRLLDEYGDVPVEERTWNRSPERFEREVEQARNGYVGGAYAWVVRRPDETAALTESMPPEAEDDRKRALMILGRGADRWGLAGGGLEGDETHEAAARREVREETSVECEPTDLFLLRHVTVVSEAEDDRRIHFLYAFFDATYEGGSITVQPGELDGAAWFAEPPERMLPANERRAESWSPETTTAPSE</sequence>
<accession>A0A8U0IDT5</accession>
<dbReference type="PROSITE" id="PS51462">
    <property type="entry name" value="NUDIX"/>
    <property type="match status" value="1"/>
</dbReference>
<dbReference type="AlphaFoldDB" id="A0A8U0IDT5"/>
<keyword evidence="6" id="KW-1185">Reference proteome</keyword>
<proteinExistence type="predicted"/>
<organism evidence="5 6">
    <name type="scientific">Halorussus gelatinilyticus</name>
    <dbReference type="NCBI Taxonomy" id="2937524"/>
    <lineage>
        <taxon>Archaea</taxon>
        <taxon>Methanobacteriati</taxon>
        <taxon>Methanobacteriota</taxon>
        <taxon>Stenosarchaea group</taxon>
        <taxon>Halobacteria</taxon>
        <taxon>Halobacteriales</taxon>
        <taxon>Haladaptataceae</taxon>
        <taxon>Halorussus</taxon>
    </lineage>
</organism>
<dbReference type="GeneID" id="72190423"/>
<feature type="region of interest" description="Disordered" evidence="3">
    <location>
        <begin position="182"/>
        <end position="202"/>
    </location>
</feature>
<reference evidence="5" key="1">
    <citation type="submission" date="2022-04" db="EMBL/GenBank/DDBJ databases">
        <title>Diverse halophilic archaea isolated from saline environments.</title>
        <authorList>
            <person name="Cui H.-L."/>
        </authorList>
    </citation>
    <scope>NUCLEOTIDE SEQUENCE</scope>
    <source>
        <strain evidence="5">XZYJT40</strain>
    </source>
</reference>
<evidence type="ECO:0000256" key="1">
    <source>
        <dbReference type="ARBA" id="ARBA00001946"/>
    </source>
</evidence>
<feature type="domain" description="Nudix hydrolase" evidence="4">
    <location>
        <begin position="58"/>
        <end position="196"/>
    </location>
</feature>
<feature type="compositionally biased region" description="Polar residues" evidence="3">
    <location>
        <begin position="193"/>
        <end position="202"/>
    </location>
</feature>
<keyword evidence="2" id="KW-0378">Hydrolase</keyword>
<dbReference type="PANTHER" id="PTHR43046:SF14">
    <property type="entry name" value="MUTT_NUDIX FAMILY PROTEIN"/>
    <property type="match status" value="1"/>
</dbReference>
<gene>
    <name evidence="5" type="ORF">M0R88_11170</name>
</gene>
<dbReference type="Proteomes" id="UP000830434">
    <property type="component" value="Chromosome"/>
</dbReference>
<dbReference type="EMBL" id="CP096658">
    <property type="protein sequence ID" value="UPV99087.1"/>
    <property type="molecule type" value="Genomic_DNA"/>
</dbReference>